<dbReference type="KEGG" id="pmaw:MACH26_32020"/>
<dbReference type="InterPro" id="IPR028098">
    <property type="entry name" value="Glyco_trans_4-like_N"/>
</dbReference>
<proteinExistence type="predicted"/>
<dbReference type="Pfam" id="PF00534">
    <property type="entry name" value="Glycos_transf_1"/>
    <property type="match status" value="1"/>
</dbReference>
<dbReference type="Gene3D" id="3.40.50.2000">
    <property type="entry name" value="Glycogen Phosphorylase B"/>
    <property type="match status" value="2"/>
</dbReference>
<reference evidence="3" key="1">
    <citation type="submission" date="2023-01" db="EMBL/GenBank/DDBJ databases">
        <title>Complete genome sequence of Planctobacterium marinum strain Dej080120_11.</title>
        <authorList>
            <person name="Ueki S."/>
            <person name="Maruyama F."/>
        </authorList>
    </citation>
    <scope>NUCLEOTIDE SEQUENCE</scope>
    <source>
        <strain evidence="3">Dej080120_11</strain>
    </source>
</reference>
<gene>
    <name evidence="3" type="primary">mtfC</name>
    <name evidence="3" type="ORF">MACH26_32020</name>
</gene>
<dbReference type="GO" id="GO:0016757">
    <property type="term" value="F:glycosyltransferase activity"/>
    <property type="evidence" value="ECO:0007669"/>
    <property type="project" value="UniProtKB-KW"/>
</dbReference>
<name>A0AA48KQE2_9ALTE</name>
<evidence type="ECO:0000259" key="2">
    <source>
        <dbReference type="Pfam" id="PF13579"/>
    </source>
</evidence>
<keyword evidence="3" id="KW-0328">Glycosyltransferase</keyword>
<keyword evidence="3" id="KW-0808">Transferase</keyword>
<keyword evidence="4" id="KW-1185">Reference proteome</keyword>
<dbReference type="Pfam" id="PF13579">
    <property type="entry name" value="Glyco_trans_4_4"/>
    <property type="match status" value="1"/>
</dbReference>
<feature type="domain" description="Glycosyl transferase family 1" evidence="1">
    <location>
        <begin position="175"/>
        <end position="327"/>
    </location>
</feature>
<evidence type="ECO:0000313" key="3">
    <source>
        <dbReference type="EMBL" id="BDX07681.1"/>
    </source>
</evidence>
<organism evidence="3 4">
    <name type="scientific">Planctobacterium marinum</name>
    <dbReference type="NCBI Taxonomy" id="1631968"/>
    <lineage>
        <taxon>Bacteria</taxon>
        <taxon>Pseudomonadati</taxon>
        <taxon>Pseudomonadota</taxon>
        <taxon>Gammaproteobacteria</taxon>
        <taxon>Alteromonadales</taxon>
        <taxon>Alteromonadaceae</taxon>
        <taxon>Planctobacterium</taxon>
    </lineage>
</organism>
<dbReference type="InterPro" id="IPR001296">
    <property type="entry name" value="Glyco_trans_1"/>
</dbReference>
<sequence length="364" mass="40394">MSQLMEEQADQGLEVAALVHADKLQSSNGEYAWKGCKIFEVKCFGQLIFAPVAPGYPYRIIHALRSFRPDIVHVHMPNLSAFWLLVVKRFFARQAEIVIHWHADVLGSAPTKLIKLFYPVYKLFETQLLKNADKVISTSPPYLKTSIPLKPFAEKCVVIPLGIKIKHFDVHSKKFSENRSIRLCMIGRLVYYKAHSVVLKALAQLQEQKVSVTLDVIGDGELALPLQKECSELGIQNCVFWHGSVSEQQKDEILKSSDVLLLPSLERTEAFGVVLLEAANYAVPAIVSNVNGSGMSYVIENNVNGKVVDASDADALASAVAEFIKPGRTTECGKHAYNKLNKQFDIAAVAIEIQKLYKGLQNAS</sequence>
<dbReference type="PANTHER" id="PTHR12526:SF627">
    <property type="entry name" value="D-RHAMNOSYLTRANSFERASE WBPZ"/>
    <property type="match status" value="1"/>
</dbReference>
<dbReference type="EMBL" id="AP027272">
    <property type="protein sequence ID" value="BDX07681.1"/>
    <property type="molecule type" value="Genomic_DNA"/>
</dbReference>
<feature type="domain" description="Glycosyltransferase subfamily 4-like N-terminal" evidence="2">
    <location>
        <begin position="2"/>
        <end position="162"/>
    </location>
</feature>
<accession>A0AA48KQE2</accession>
<evidence type="ECO:0000313" key="4">
    <source>
        <dbReference type="Proteomes" id="UP001333710"/>
    </source>
</evidence>
<dbReference type="SUPFAM" id="SSF53756">
    <property type="entry name" value="UDP-Glycosyltransferase/glycogen phosphorylase"/>
    <property type="match status" value="1"/>
</dbReference>
<dbReference type="AlphaFoldDB" id="A0AA48KQE2"/>
<protein>
    <submittedName>
        <fullName evidence="3">Mannosyltransferase</fullName>
    </submittedName>
</protein>
<dbReference type="GO" id="GO:1901135">
    <property type="term" value="P:carbohydrate derivative metabolic process"/>
    <property type="evidence" value="ECO:0007669"/>
    <property type="project" value="UniProtKB-ARBA"/>
</dbReference>
<evidence type="ECO:0000259" key="1">
    <source>
        <dbReference type="Pfam" id="PF00534"/>
    </source>
</evidence>
<dbReference type="Proteomes" id="UP001333710">
    <property type="component" value="Chromosome"/>
</dbReference>
<dbReference type="PANTHER" id="PTHR12526">
    <property type="entry name" value="GLYCOSYLTRANSFERASE"/>
    <property type="match status" value="1"/>
</dbReference>